<organism evidence="1 2">
    <name type="scientific">Romanomermis culicivorax</name>
    <name type="common">Nematode worm</name>
    <dbReference type="NCBI Taxonomy" id="13658"/>
    <lineage>
        <taxon>Eukaryota</taxon>
        <taxon>Metazoa</taxon>
        <taxon>Ecdysozoa</taxon>
        <taxon>Nematoda</taxon>
        <taxon>Enoplea</taxon>
        <taxon>Dorylaimia</taxon>
        <taxon>Mermithida</taxon>
        <taxon>Mermithoidea</taxon>
        <taxon>Mermithidae</taxon>
        <taxon>Romanomermis</taxon>
    </lineage>
</organism>
<reference evidence="2" key="1">
    <citation type="submission" date="2022-11" db="UniProtKB">
        <authorList>
            <consortium name="WormBaseParasite"/>
        </authorList>
    </citation>
    <scope>IDENTIFICATION</scope>
</reference>
<sequence>MAKVLTLQPHSLSLLQRKCPKRGGGEILVDGSKHCWTFSSLATLTDEISAFFCLYTRLAIY</sequence>
<keyword evidence="1" id="KW-1185">Reference proteome</keyword>
<protein>
    <submittedName>
        <fullName evidence="2">Uncharacterized protein</fullName>
    </submittedName>
</protein>
<name>A0A915JVG1_ROMCU</name>
<evidence type="ECO:0000313" key="2">
    <source>
        <dbReference type="WBParaSite" id="nRc.2.0.1.t30296-RA"/>
    </source>
</evidence>
<accession>A0A915JVG1</accession>
<dbReference type="WBParaSite" id="nRc.2.0.1.t30296-RA">
    <property type="protein sequence ID" value="nRc.2.0.1.t30296-RA"/>
    <property type="gene ID" value="nRc.2.0.1.g30296"/>
</dbReference>
<dbReference type="AlphaFoldDB" id="A0A915JVG1"/>
<evidence type="ECO:0000313" key="1">
    <source>
        <dbReference type="Proteomes" id="UP000887565"/>
    </source>
</evidence>
<dbReference type="Proteomes" id="UP000887565">
    <property type="component" value="Unplaced"/>
</dbReference>
<proteinExistence type="predicted"/>